<gene>
    <name evidence="2" type="ORF">VDAG_04867</name>
</gene>
<evidence type="ECO:0000256" key="1">
    <source>
        <dbReference type="SAM" id="Phobius"/>
    </source>
</evidence>
<keyword evidence="1" id="KW-1133">Transmembrane helix</keyword>
<organism evidence="2 3">
    <name type="scientific">Verticillium dahliae (strain VdLs.17 / ATCC MYA-4575 / FGSC 10137)</name>
    <name type="common">Verticillium wilt</name>
    <dbReference type="NCBI Taxonomy" id="498257"/>
    <lineage>
        <taxon>Eukaryota</taxon>
        <taxon>Fungi</taxon>
        <taxon>Dikarya</taxon>
        <taxon>Ascomycota</taxon>
        <taxon>Pezizomycotina</taxon>
        <taxon>Sordariomycetes</taxon>
        <taxon>Hypocreomycetidae</taxon>
        <taxon>Glomerellales</taxon>
        <taxon>Plectosphaerellaceae</taxon>
        <taxon>Verticillium</taxon>
    </lineage>
</organism>
<keyword evidence="1" id="KW-0812">Transmembrane</keyword>
<dbReference type="Proteomes" id="UP000001611">
    <property type="component" value="Chromosome 3"/>
</dbReference>
<reference evidence="2 3" key="1">
    <citation type="submission" date="2008-03" db="EMBL/GenBank/DDBJ databases">
        <title>The Genome Sequence of Verticillium dahliae VdLs.17.</title>
        <authorList>
            <consortium name="The Broad Institute Genome Sequencing Platform"/>
            <person name="Ma L.-J.J."/>
            <person name="Klosterman S.J."/>
            <person name="Subbarao K."/>
            <person name="Dobinson K."/>
            <person name="Veronese P."/>
            <person name="Kang S."/>
            <person name="Gold S.E."/>
            <person name="Young S."/>
            <person name="Jaffe D."/>
            <person name="Gnerre S."/>
            <person name="Berlin A."/>
            <person name="Heiman D."/>
            <person name="Hepburn T."/>
            <person name="Sykes S."/>
            <person name="Alvarado L."/>
            <person name="Kodira C.D."/>
            <person name="Lander E."/>
            <person name="Galagan J."/>
            <person name="Nusbaum C."/>
            <person name="Birren B."/>
        </authorList>
    </citation>
    <scope>NUCLEOTIDE SEQUENCE [LARGE SCALE GENOMIC DNA]</scope>
    <source>
        <strain evidence="3">VdLs.17 / ATCC MYA-4575 / FGSC 10137</strain>
    </source>
</reference>
<keyword evidence="3" id="KW-1185">Reference proteome</keyword>
<evidence type="ECO:0000313" key="2">
    <source>
        <dbReference type="EMBL" id="EGY23429.1"/>
    </source>
</evidence>
<dbReference type="AlphaFoldDB" id="G2X382"/>
<dbReference type="HOGENOM" id="CLU_3335916_0_0_1"/>
<dbReference type="EMBL" id="DS572702">
    <property type="protein sequence ID" value="EGY23429.1"/>
    <property type="molecule type" value="Genomic_DNA"/>
</dbReference>
<dbReference type="RefSeq" id="XP_009652766.1">
    <property type="nucleotide sequence ID" value="XM_009654471.1"/>
</dbReference>
<dbReference type="GeneID" id="20706330"/>
<feature type="transmembrane region" description="Helical" evidence="1">
    <location>
        <begin position="12"/>
        <end position="33"/>
    </location>
</feature>
<dbReference type="InParanoid" id="G2X382"/>
<proteinExistence type="predicted"/>
<dbReference type="KEGG" id="vda:VDAG_04867"/>
<protein>
    <submittedName>
        <fullName evidence="2">Uncharacterized protein</fullName>
    </submittedName>
</protein>
<name>G2X382_VERDV</name>
<evidence type="ECO:0000313" key="3">
    <source>
        <dbReference type="Proteomes" id="UP000001611"/>
    </source>
</evidence>
<sequence>MVTSVKERPAYTGSIGMMWGLETILGLVVGGALSDSAS</sequence>
<accession>G2X382</accession>
<keyword evidence="1" id="KW-0472">Membrane</keyword>